<feature type="compositionally biased region" description="Polar residues" evidence="1">
    <location>
        <begin position="222"/>
        <end position="238"/>
    </location>
</feature>
<feature type="compositionally biased region" description="Polar residues" evidence="1">
    <location>
        <begin position="26"/>
        <end position="35"/>
    </location>
</feature>
<gene>
    <name evidence="2" type="ORF">CC1G_13929</name>
</gene>
<dbReference type="InParanoid" id="D6RKN7"/>
<protein>
    <submittedName>
        <fullName evidence="2">Uncharacterized protein</fullName>
    </submittedName>
</protein>
<dbReference type="HOGENOM" id="CLU_006272_0_0_1"/>
<dbReference type="Pfam" id="PF10428">
    <property type="entry name" value="SOG2"/>
    <property type="match status" value="1"/>
</dbReference>
<feature type="compositionally biased region" description="Basic and acidic residues" evidence="1">
    <location>
        <begin position="178"/>
        <end position="194"/>
    </location>
</feature>
<feature type="compositionally biased region" description="Low complexity" evidence="1">
    <location>
        <begin position="561"/>
        <end position="572"/>
    </location>
</feature>
<dbReference type="GeneID" id="9378882"/>
<name>D6RKN7_COPC7</name>
<evidence type="ECO:0000313" key="2">
    <source>
        <dbReference type="EMBL" id="EFI28395.1"/>
    </source>
</evidence>
<dbReference type="AlphaFoldDB" id="D6RKN7"/>
<sequence>MNEGVPYTDHGVSSSTGPVTPAKGTPPSSSHSPRANLHSQVFSFARNKITQLPNYFPQFRNLEVLKLERNPVEWPPKDIIHYDAKSETEGDMKTWITGIQEWIEYHVSFQDDSGYGETIEIKGTQEKHKPWQFPKRQASVDIDSSIHSRSFSVDSNASMNSDSFVDTHVASTNVEWPPKTDRPMMNFDSHHPSRDVYLGSPADSDTFDTRSTSSRPELSDAWHSTQLQSHLRTSSVTEPRQPVHTLGPAKSSLPDIHSPRWRLDSQPSSPEIPAPILQTLQPSISQNSARSIETRSDATPTSKTPSMAFERNSYFQRLSTMPQSVKLPPPLFCLVETARSILFVTSQIYQTIEHYANHAIDEKHAAVFRKVLEPANNDMMQLIRALDRYDTSSRKGTPSGPICRTLIESCRNTIAVTHKAVGLFAIQLRIAPCEDFRYSRWILLELYASTAEISVTWQNLVPHSDALKGFLSGKSGSLLSIPDPSTSSATRSDSLYPMARLRTNDLSAIRTHNARRHAGSFSHRDVEIGKDLPNYDEPPILPGRTPVSALRAMPKRQATAPPSMFSPGGSSSNITVPPVPLSRSTTEDTANSRRGHRLDDSIEPQQSLPRQKSVPRLKSFDLNADSRVRVDSGVIQTTLESLEATSQLWDTFEDSQASADLQIQDSLTRVRELSKKVSLALRVALDNDCSVDRYLFEDTVALSKLTSIGCEPTFPKQQSISADFGQGTLTDRQA</sequence>
<dbReference type="Proteomes" id="UP000001861">
    <property type="component" value="Unassembled WGS sequence"/>
</dbReference>
<dbReference type="STRING" id="240176.D6RKN7"/>
<dbReference type="OMA" id="SARWEYP"/>
<dbReference type="KEGG" id="cci:CC1G_13929"/>
<dbReference type="EMBL" id="AACS02000002">
    <property type="protein sequence ID" value="EFI28395.1"/>
    <property type="molecule type" value="Genomic_DNA"/>
</dbReference>
<accession>D6RKN7</accession>
<dbReference type="OrthoDB" id="1394818at2759"/>
<keyword evidence="3" id="KW-1185">Reference proteome</keyword>
<dbReference type="InterPro" id="IPR019487">
    <property type="entry name" value="RAM_signalling_pathway_SOG2"/>
</dbReference>
<evidence type="ECO:0000313" key="3">
    <source>
        <dbReference type="Proteomes" id="UP000001861"/>
    </source>
</evidence>
<reference evidence="2 3" key="1">
    <citation type="journal article" date="2010" name="Proc. Natl. Acad. Sci. U.S.A.">
        <title>Insights into evolution of multicellular fungi from the assembled chromosomes of the mushroom Coprinopsis cinerea (Coprinus cinereus).</title>
        <authorList>
            <person name="Stajich J.E."/>
            <person name="Wilke S.K."/>
            <person name="Ahren D."/>
            <person name="Au C.H."/>
            <person name="Birren B.W."/>
            <person name="Borodovsky M."/>
            <person name="Burns C."/>
            <person name="Canback B."/>
            <person name="Casselton L.A."/>
            <person name="Cheng C.K."/>
            <person name="Deng J."/>
            <person name="Dietrich F.S."/>
            <person name="Fargo D.C."/>
            <person name="Farman M.L."/>
            <person name="Gathman A.C."/>
            <person name="Goldberg J."/>
            <person name="Guigo R."/>
            <person name="Hoegger P.J."/>
            <person name="Hooker J.B."/>
            <person name="Huggins A."/>
            <person name="James T.Y."/>
            <person name="Kamada T."/>
            <person name="Kilaru S."/>
            <person name="Kodira C."/>
            <person name="Kues U."/>
            <person name="Kupfer D."/>
            <person name="Kwan H.S."/>
            <person name="Lomsadze A."/>
            <person name="Li W."/>
            <person name="Lilly W.W."/>
            <person name="Ma L.J."/>
            <person name="Mackey A.J."/>
            <person name="Manning G."/>
            <person name="Martin F."/>
            <person name="Muraguchi H."/>
            <person name="Natvig D.O."/>
            <person name="Palmerini H."/>
            <person name="Ramesh M.A."/>
            <person name="Rehmeyer C.J."/>
            <person name="Roe B.A."/>
            <person name="Shenoy N."/>
            <person name="Stanke M."/>
            <person name="Ter-Hovhannisyan V."/>
            <person name="Tunlid A."/>
            <person name="Velagapudi R."/>
            <person name="Vision T.J."/>
            <person name="Zeng Q."/>
            <person name="Zolan M.E."/>
            <person name="Pukkila P.J."/>
        </authorList>
    </citation>
    <scope>NUCLEOTIDE SEQUENCE [LARGE SCALE GENOMIC DNA]</scope>
    <source>
        <strain evidence="3">Okayama-7 / 130 / ATCC MYA-4618 / FGSC 9003</strain>
    </source>
</reference>
<evidence type="ECO:0000256" key="1">
    <source>
        <dbReference type="SAM" id="MobiDB-lite"/>
    </source>
</evidence>
<organism evidence="2 3">
    <name type="scientific">Coprinopsis cinerea (strain Okayama-7 / 130 / ATCC MYA-4618 / FGSC 9003)</name>
    <name type="common">Inky cap fungus</name>
    <name type="synonym">Hormographiella aspergillata</name>
    <dbReference type="NCBI Taxonomy" id="240176"/>
    <lineage>
        <taxon>Eukaryota</taxon>
        <taxon>Fungi</taxon>
        <taxon>Dikarya</taxon>
        <taxon>Basidiomycota</taxon>
        <taxon>Agaricomycotina</taxon>
        <taxon>Agaricomycetes</taxon>
        <taxon>Agaricomycetidae</taxon>
        <taxon>Agaricales</taxon>
        <taxon>Agaricineae</taxon>
        <taxon>Psathyrellaceae</taxon>
        <taxon>Coprinopsis</taxon>
    </lineage>
</organism>
<dbReference type="eggNOG" id="KOG0619">
    <property type="taxonomic scope" value="Eukaryota"/>
</dbReference>
<proteinExistence type="predicted"/>
<feature type="region of interest" description="Disordered" evidence="1">
    <location>
        <begin position="1"/>
        <end position="35"/>
    </location>
</feature>
<feature type="region of interest" description="Disordered" evidence="1">
    <location>
        <begin position="174"/>
        <end position="308"/>
    </location>
</feature>
<dbReference type="VEuPathDB" id="FungiDB:CC1G_13929"/>
<feature type="compositionally biased region" description="Polar residues" evidence="1">
    <location>
        <begin position="278"/>
        <end position="305"/>
    </location>
</feature>
<feature type="region of interest" description="Disordered" evidence="1">
    <location>
        <begin position="553"/>
        <end position="619"/>
    </location>
</feature>
<dbReference type="RefSeq" id="XP_002911889.1">
    <property type="nucleotide sequence ID" value="XM_002911843.1"/>
</dbReference>
<comment type="caution">
    <text evidence="2">The sequence shown here is derived from an EMBL/GenBank/DDBJ whole genome shotgun (WGS) entry which is preliminary data.</text>
</comment>